<sequence length="131" mass="15410">MHFSSPDIMAGIIAGLSRNMKERVEFDDTKCWIVIKNVRLSDDWNKESTDILFLYDTSINDVSVFLDSDLEYMRDDRCEHMFEFDLEHSGWKKLCTWAYNDKACIDDMNEVLTKVLCMMSLPSICRYHCKA</sequence>
<proteinExistence type="predicted"/>
<keyword evidence="2" id="KW-1185">Reference proteome</keyword>
<evidence type="ECO:0000313" key="1">
    <source>
        <dbReference type="EMBL" id="MCD1294965.1"/>
    </source>
</evidence>
<accession>A0AAP2REB5</accession>
<comment type="caution">
    <text evidence="1">The sequence shown here is derived from an EMBL/GenBank/DDBJ whole genome shotgun (WGS) entry which is preliminary data.</text>
</comment>
<dbReference type="Proteomes" id="UP001320159">
    <property type="component" value="Unassembled WGS sequence"/>
</dbReference>
<evidence type="ECO:0000313" key="2">
    <source>
        <dbReference type="Proteomes" id="UP001320159"/>
    </source>
</evidence>
<name>A0AAP2REB5_9EURY</name>
<gene>
    <name evidence="1" type="ORF">CUJ83_08135</name>
</gene>
<dbReference type="EMBL" id="PGCK01000006">
    <property type="protein sequence ID" value="MCD1294965.1"/>
    <property type="molecule type" value="Genomic_DNA"/>
</dbReference>
<dbReference type="AlphaFoldDB" id="A0AAP2REB5"/>
<reference evidence="1 2" key="1">
    <citation type="submission" date="2017-11" db="EMBL/GenBank/DDBJ databases">
        <title>Isolation and Characterization of Family Methanocellaceae Species from Potential Methane Hydrate Area Offshore Southwestern Taiwan.</title>
        <authorList>
            <person name="Zhang W.-L."/>
            <person name="Chen W.-C."/>
            <person name="Lai M.-C."/>
            <person name="Chen S.-C."/>
        </authorList>
    </citation>
    <scope>NUCLEOTIDE SEQUENCE [LARGE SCALE GENOMIC DNA]</scope>
    <source>
        <strain evidence="1 2">CWC-04</strain>
    </source>
</reference>
<protein>
    <submittedName>
        <fullName evidence="1">Uncharacterized protein</fullName>
    </submittedName>
</protein>
<dbReference type="RefSeq" id="WP_230741803.1">
    <property type="nucleotide sequence ID" value="NZ_PGCK01000006.1"/>
</dbReference>
<organism evidence="1 2">
    <name type="scientific">Methanooceanicella nereidis</name>
    <dbReference type="NCBI Taxonomy" id="2052831"/>
    <lineage>
        <taxon>Archaea</taxon>
        <taxon>Methanobacteriati</taxon>
        <taxon>Methanobacteriota</taxon>
        <taxon>Stenosarchaea group</taxon>
        <taxon>Methanomicrobia</taxon>
        <taxon>Methanocellales</taxon>
        <taxon>Methanocellaceae</taxon>
        <taxon>Methanooceanicella</taxon>
    </lineage>
</organism>